<protein>
    <submittedName>
        <fullName evidence="5">Unannotated protein</fullName>
    </submittedName>
</protein>
<dbReference type="InterPro" id="IPR036390">
    <property type="entry name" value="WH_DNA-bd_sf"/>
</dbReference>
<dbReference type="GO" id="GO:0003700">
    <property type="term" value="F:DNA-binding transcription factor activity"/>
    <property type="evidence" value="ECO:0007669"/>
    <property type="project" value="InterPro"/>
</dbReference>
<sequence length="226" mass="25214">MAVETASLVDVAYENLLARITSFQVKAGAPLSEVKISKELNISRTPIREALQRLEKEGLVQRTEASRFTVAQISIKEVNDACDLLEILDTYIFTKASRTLSEEDAAELRRSVTQMSDASDANDRTAWTEADRNFHQILNRVAGNELVADTVRETRRRVQRFWIRSTVGQFDRLHTCTVEHGQLVDAIINKDVAAIGPAVTEHISHLRENVVSLLTTVALLTGDDQA</sequence>
<keyword evidence="2" id="KW-0238">DNA-binding</keyword>
<dbReference type="Pfam" id="PF00392">
    <property type="entry name" value="GntR"/>
    <property type="match status" value="1"/>
</dbReference>
<dbReference type="SUPFAM" id="SSF46785">
    <property type="entry name" value="Winged helix' DNA-binding domain"/>
    <property type="match status" value="1"/>
</dbReference>
<proteinExistence type="predicted"/>
<organism evidence="5">
    <name type="scientific">freshwater metagenome</name>
    <dbReference type="NCBI Taxonomy" id="449393"/>
    <lineage>
        <taxon>unclassified sequences</taxon>
        <taxon>metagenomes</taxon>
        <taxon>ecological metagenomes</taxon>
    </lineage>
</organism>
<gene>
    <name evidence="5" type="ORF">UFOPK1591_00648</name>
</gene>
<evidence type="ECO:0000259" key="4">
    <source>
        <dbReference type="PROSITE" id="PS50949"/>
    </source>
</evidence>
<keyword evidence="3" id="KW-0804">Transcription</keyword>
<reference evidence="5" key="1">
    <citation type="submission" date="2020-05" db="EMBL/GenBank/DDBJ databases">
        <authorList>
            <person name="Chiriac C."/>
            <person name="Salcher M."/>
            <person name="Ghai R."/>
            <person name="Kavagutti S V."/>
        </authorList>
    </citation>
    <scope>NUCLEOTIDE SEQUENCE</scope>
</reference>
<feature type="domain" description="HTH gntR-type" evidence="4">
    <location>
        <begin position="6"/>
        <end position="73"/>
    </location>
</feature>
<dbReference type="EMBL" id="CAEZTD010000038">
    <property type="protein sequence ID" value="CAB4559721.1"/>
    <property type="molecule type" value="Genomic_DNA"/>
</dbReference>
<keyword evidence="1" id="KW-0805">Transcription regulation</keyword>
<dbReference type="CDD" id="cd07377">
    <property type="entry name" value="WHTH_GntR"/>
    <property type="match status" value="1"/>
</dbReference>
<dbReference type="PANTHER" id="PTHR43537:SF5">
    <property type="entry name" value="UXU OPERON TRANSCRIPTIONAL REGULATOR"/>
    <property type="match status" value="1"/>
</dbReference>
<dbReference type="PRINTS" id="PR00035">
    <property type="entry name" value="HTHGNTR"/>
</dbReference>
<evidence type="ECO:0000313" key="5">
    <source>
        <dbReference type="EMBL" id="CAB4559721.1"/>
    </source>
</evidence>
<dbReference type="SUPFAM" id="SSF48008">
    <property type="entry name" value="GntR ligand-binding domain-like"/>
    <property type="match status" value="1"/>
</dbReference>
<name>A0A6J6D6Z9_9ZZZZ</name>
<dbReference type="Pfam" id="PF07729">
    <property type="entry name" value="FCD"/>
    <property type="match status" value="1"/>
</dbReference>
<dbReference type="InterPro" id="IPR000524">
    <property type="entry name" value="Tscrpt_reg_HTH_GntR"/>
</dbReference>
<dbReference type="SMART" id="SM00895">
    <property type="entry name" value="FCD"/>
    <property type="match status" value="1"/>
</dbReference>
<dbReference type="AlphaFoldDB" id="A0A6J6D6Z9"/>
<dbReference type="InterPro" id="IPR011711">
    <property type="entry name" value="GntR_C"/>
</dbReference>
<dbReference type="PROSITE" id="PS50949">
    <property type="entry name" value="HTH_GNTR"/>
    <property type="match status" value="1"/>
</dbReference>
<dbReference type="Gene3D" id="1.20.120.530">
    <property type="entry name" value="GntR ligand-binding domain-like"/>
    <property type="match status" value="1"/>
</dbReference>
<dbReference type="SMART" id="SM00345">
    <property type="entry name" value="HTH_GNTR"/>
    <property type="match status" value="1"/>
</dbReference>
<dbReference type="Gene3D" id="1.10.10.10">
    <property type="entry name" value="Winged helix-like DNA-binding domain superfamily/Winged helix DNA-binding domain"/>
    <property type="match status" value="1"/>
</dbReference>
<dbReference type="InterPro" id="IPR036388">
    <property type="entry name" value="WH-like_DNA-bd_sf"/>
</dbReference>
<dbReference type="InterPro" id="IPR008920">
    <property type="entry name" value="TF_FadR/GntR_C"/>
</dbReference>
<dbReference type="GO" id="GO:0003677">
    <property type="term" value="F:DNA binding"/>
    <property type="evidence" value="ECO:0007669"/>
    <property type="project" value="UniProtKB-KW"/>
</dbReference>
<accession>A0A6J6D6Z9</accession>
<dbReference type="PANTHER" id="PTHR43537">
    <property type="entry name" value="TRANSCRIPTIONAL REGULATOR, GNTR FAMILY"/>
    <property type="match status" value="1"/>
</dbReference>
<evidence type="ECO:0000256" key="3">
    <source>
        <dbReference type="ARBA" id="ARBA00023163"/>
    </source>
</evidence>
<evidence type="ECO:0000256" key="1">
    <source>
        <dbReference type="ARBA" id="ARBA00023015"/>
    </source>
</evidence>
<evidence type="ECO:0000256" key="2">
    <source>
        <dbReference type="ARBA" id="ARBA00023125"/>
    </source>
</evidence>